<evidence type="ECO:0000313" key="2">
    <source>
        <dbReference type="Proteomes" id="UP000321790"/>
    </source>
</evidence>
<dbReference type="OrthoDB" id="1451875at2"/>
<proteinExistence type="predicted"/>
<evidence type="ECO:0000313" key="1">
    <source>
        <dbReference type="EMBL" id="TXE09743.1"/>
    </source>
</evidence>
<comment type="caution">
    <text evidence="1">The sequence shown here is derived from an EMBL/GenBank/DDBJ whole genome shotgun (WGS) entry which is preliminary data.</text>
</comment>
<reference evidence="2" key="1">
    <citation type="submission" date="2019-08" db="EMBL/GenBank/DDBJ databases">
        <title>Seonamhaeicola sediminis sp. nov., isolated from marine sediment.</title>
        <authorList>
            <person name="Cao W.R."/>
        </authorList>
    </citation>
    <scope>NUCLEOTIDE SEQUENCE [LARGE SCALE GENOMIC DNA]</scope>
    <source>
        <strain evidence="2">Gy8</strain>
    </source>
</reference>
<evidence type="ECO:0008006" key="3">
    <source>
        <dbReference type="Google" id="ProtNLM"/>
    </source>
</evidence>
<accession>A0A5C7AQ64</accession>
<name>A0A5C7AQ64_9FLAO</name>
<keyword evidence="2" id="KW-1185">Reference proteome</keyword>
<dbReference type="RefSeq" id="WP_147135067.1">
    <property type="nucleotide sequence ID" value="NZ_VOSC01000025.1"/>
</dbReference>
<gene>
    <name evidence="1" type="ORF">FUA26_09655</name>
</gene>
<organism evidence="1 2">
    <name type="scientific">Seonamhaeicola algicola</name>
    <dbReference type="NCBI Taxonomy" id="1719036"/>
    <lineage>
        <taxon>Bacteria</taxon>
        <taxon>Pseudomonadati</taxon>
        <taxon>Bacteroidota</taxon>
        <taxon>Flavobacteriia</taxon>
        <taxon>Flavobacteriales</taxon>
        <taxon>Flavobacteriaceae</taxon>
    </lineage>
</organism>
<dbReference type="EMBL" id="VOSC01000025">
    <property type="protein sequence ID" value="TXE09743.1"/>
    <property type="molecule type" value="Genomic_DNA"/>
</dbReference>
<dbReference type="AlphaFoldDB" id="A0A5C7AQ64"/>
<dbReference type="Proteomes" id="UP000321790">
    <property type="component" value="Unassembled WGS sequence"/>
</dbReference>
<protein>
    <recommendedName>
        <fullName evidence="3">DUF2442 domain-containing protein</fullName>
    </recommendedName>
</protein>
<sequence>MKTAVFKSYQNGYFTFWFDNGDELAFEEVHPKALYKYNLKEDKALIDQTFKLTYSEIYDDLDSSVIYRIDSLTLLA</sequence>